<keyword evidence="3" id="KW-1185">Reference proteome</keyword>
<dbReference type="AlphaFoldDB" id="A0A7X5QFT3"/>
<dbReference type="EMBL" id="PUJW01000018">
    <property type="protein sequence ID" value="NHB93688.1"/>
    <property type="molecule type" value="Genomic_DNA"/>
</dbReference>
<gene>
    <name evidence="2" type="ORF">C5469_16690</name>
</gene>
<evidence type="ECO:0000313" key="2">
    <source>
        <dbReference type="EMBL" id="NHB93688.1"/>
    </source>
</evidence>
<reference evidence="2 3" key="1">
    <citation type="submission" date="2018-02" db="EMBL/GenBank/DDBJ databases">
        <authorList>
            <person name="Machado R.A."/>
        </authorList>
    </citation>
    <scope>NUCLEOTIDE SEQUENCE [LARGE SCALE GENOMIC DNA]</scope>
    <source>
        <strain evidence="2 3">DSM 19724</strain>
    </source>
</reference>
<protein>
    <submittedName>
        <fullName evidence="2">Uncharacterized protein</fullName>
    </submittedName>
</protein>
<comment type="caution">
    <text evidence="2">The sequence shown here is derived from an EMBL/GenBank/DDBJ whole genome shotgun (WGS) entry which is preliminary data.</text>
</comment>
<proteinExistence type="predicted"/>
<evidence type="ECO:0000313" key="3">
    <source>
        <dbReference type="Proteomes" id="UP000591844"/>
    </source>
</evidence>
<accession>A0A7X5QFT3</accession>
<dbReference type="Proteomes" id="UP000591844">
    <property type="component" value="Unassembled WGS sequence"/>
</dbReference>
<name>A0A7X5QFT3_9GAMM</name>
<evidence type="ECO:0000256" key="1">
    <source>
        <dbReference type="SAM" id="MobiDB-lite"/>
    </source>
</evidence>
<organism evidence="2 3">
    <name type="scientific">Photorhabdus cinerea</name>
    <dbReference type="NCBI Taxonomy" id="471575"/>
    <lineage>
        <taxon>Bacteria</taxon>
        <taxon>Pseudomonadati</taxon>
        <taxon>Pseudomonadota</taxon>
        <taxon>Gammaproteobacteria</taxon>
        <taxon>Enterobacterales</taxon>
        <taxon>Morganellaceae</taxon>
        <taxon>Photorhabdus</taxon>
    </lineage>
</organism>
<dbReference type="RefSeq" id="WP_166309002.1">
    <property type="nucleotide sequence ID" value="NZ_CAWPIB010000018.1"/>
</dbReference>
<feature type="compositionally biased region" description="Polar residues" evidence="1">
    <location>
        <begin position="147"/>
        <end position="161"/>
    </location>
</feature>
<sequence>MMLKEGKFWVRAQNRIFKVPHVVTGKYTCRMIAKRQDGTPGQAIATLYTDAVVENHTIYWFKGDKNVMESNVNDLMFTVICQGTGFSWERKPEEKFELESKWENGVPSIKMQDTCNWIHDVVFWVPPYDDNPNDTFKDPAIMKPGTESANPEQSGPSDETR</sequence>
<feature type="region of interest" description="Disordered" evidence="1">
    <location>
        <begin position="134"/>
        <end position="161"/>
    </location>
</feature>